<reference evidence="11" key="1">
    <citation type="submission" date="2015-10" db="EMBL/GenBank/DDBJ databases">
        <title>Genome of Paenibacillus bovis sp. nov.</title>
        <authorList>
            <person name="Wu Z."/>
            <person name="Gao C."/>
            <person name="Liu Z."/>
            <person name="Zheng H."/>
        </authorList>
    </citation>
    <scope>NUCLEOTIDE SEQUENCE [LARGE SCALE GENOMIC DNA]</scope>
    <source>
        <strain evidence="11">BD3526</strain>
    </source>
</reference>
<evidence type="ECO:0000313" key="10">
    <source>
        <dbReference type="EMBL" id="ANF95742.1"/>
    </source>
</evidence>
<dbReference type="AlphaFoldDB" id="A0A172ZEE2"/>
<gene>
    <name evidence="10" type="ORF">AR543_06820</name>
</gene>
<comment type="similarity">
    <text evidence="2">Belongs to the peptidase A24 family.</text>
</comment>
<evidence type="ECO:0000256" key="4">
    <source>
        <dbReference type="ARBA" id="ARBA00022692"/>
    </source>
</evidence>
<evidence type="ECO:0000256" key="7">
    <source>
        <dbReference type="SAM" id="Phobius"/>
    </source>
</evidence>
<feature type="transmembrane region" description="Helical" evidence="7">
    <location>
        <begin position="74"/>
        <end position="92"/>
    </location>
</feature>
<dbReference type="PANTHER" id="PTHR30487:SF0">
    <property type="entry name" value="PREPILIN LEADER PEPTIDASE_N-METHYLTRANSFERASE-RELATED"/>
    <property type="match status" value="1"/>
</dbReference>
<feature type="transmembrane region" description="Helical" evidence="7">
    <location>
        <begin position="6"/>
        <end position="25"/>
    </location>
</feature>
<dbReference type="STRING" id="1616788.AR543_06820"/>
<dbReference type="InterPro" id="IPR050882">
    <property type="entry name" value="Prepilin_peptidase/N-MTase"/>
</dbReference>
<keyword evidence="3" id="KW-1003">Cell membrane</keyword>
<evidence type="ECO:0000256" key="6">
    <source>
        <dbReference type="ARBA" id="ARBA00023136"/>
    </source>
</evidence>
<feature type="domain" description="Prepilin type IV endopeptidase peptidase" evidence="8">
    <location>
        <begin position="104"/>
        <end position="208"/>
    </location>
</feature>
<dbReference type="GO" id="GO:0005886">
    <property type="term" value="C:plasma membrane"/>
    <property type="evidence" value="ECO:0007669"/>
    <property type="project" value="UniProtKB-SubCell"/>
</dbReference>
<evidence type="ECO:0000256" key="2">
    <source>
        <dbReference type="ARBA" id="ARBA00005801"/>
    </source>
</evidence>
<feature type="transmembrane region" description="Helical" evidence="7">
    <location>
        <begin position="180"/>
        <end position="204"/>
    </location>
</feature>
<evidence type="ECO:0000256" key="1">
    <source>
        <dbReference type="ARBA" id="ARBA00004651"/>
    </source>
</evidence>
<dbReference type="KEGG" id="pbv:AR543_06820"/>
<feature type="transmembrane region" description="Helical" evidence="7">
    <location>
        <begin position="224"/>
        <end position="249"/>
    </location>
</feature>
<reference evidence="10 11" key="2">
    <citation type="journal article" date="2016" name="Int. J. Syst. Evol. Microbiol.">
        <title>Paenibacillus bovis sp. nov., isolated from raw yak (Bos grunniens) milk.</title>
        <authorList>
            <person name="Gao C."/>
            <person name="Han J."/>
            <person name="Liu Z."/>
            <person name="Xu X."/>
            <person name="Hang F."/>
            <person name="Wu Z."/>
        </authorList>
    </citation>
    <scope>NUCLEOTIDE SEQUENCE [LARGE SCALE GENOMIC DNA]</scope>
    <source>
        <strain evidence="10 11">BD3526</strain>
    </source>
</reference>
<dbReference type="Gene3D" id="1.20.120.1220">
    <property type="match status" value="1"/>
</dbReference>
<dbReference type="InterPro" id="IPR000045">
    <property type="entry name" value="Prepilin_IV_endopep_pep"/>
</dbReference>
<protein>
    <submittedName>
        <fullName evidence="10">Prepilin peptidase</fullName>
    </submittedName>
</protein>
<keyword evidence="6 7" id="KW-0472">Membrane</keyword>
<keyword evidence="4 7" id="KW-0812">Transmembrane</keyword>
<dbReference type="RefSeq" id="WP_060532959.1">
    <property type="nucleotide sequence ID" value="NZ_CP013023.1"/>
</dbReference>
<dbReference type="EMBL" id="CP013023">
    <property type="protein sequence ID" value="ANF95742.1"/>
    <property type="molecule type" value="Genomic_DNA"/>
</dbReference>
<proteinExistence type="inferred from homology"/>
<keyword evidence="5 7" id="KW-1133">Transmembrane helix</keyword>
<evidence type="ECO:0000256" key="3">
    <source>
        <dbReference type="ARBA" id="ARBA00022475"/>
    </source>
</evidence>
<dbReference type="OrthoDB" id="9789291at2"/>
<evidence type="ECO:0000259" key="8">
    <source>
        <dbReference type="Pfam" id="PF01478"/>
    </source>
</evidence>
<comment type="subcellular location">
    <subcellularLocation>
        <location evidence="1">Cell membrane</location>
        <topology evidence="1">Multi-pass membrane protein</topology>
    </subcellularLocation>
</comment>
<evidence type="ECO:0000313" key="11">
    <source>
        <dbReference type="Proteomes" id="UP000078148"/>
    </source>
</evidence>
<dbReference type="InterPro" id="IPR010627">
    <property type="entry name" value="Prepilin_pept_A24_N"/>
</dbReference>
<name>A0A172ZEE2_9BACL</name>
<evidence type="ECO:0000256" key="5">
    <source>
        <dbReference type="ARBA" id="ARBA00022989"/>
    </source>
</evidence>
<feature type="transmembrane region" description="Helical" evidence="7">
    <location>
        <begin position="127"/>
        <end position="145"/>
    </location>
</feature>
<dbReference type="GO" id="GO:0006465">
    <property type="term" value="P:signal peptide processing"/>
    <property type="evidence" value="ECO:0007669"/>
    <property type="project" value="TreeGrafter"/>
</dbReference>
<dbReference type="Proteomes" id="UP000078148">
    <property type="component" value="Chromosome"/>
</dbReference>
<dbReference type="Pfam" id="PF01478">
    <property type="entry name" value="Peptidase_A24"/>
    <property type="match status" value="1"/>
</dbReference>
<feature type="transmembrane region" description="Helical" evidence="7">
    <location>
        <begin position="98"/>
        <end position="120"/>
    </location>
</feature>
<accession>A0A172ZEE2</accession>
<dbReference type="Pfam" id="PF06750">
    <property type="entry name" value="A24_N_bact"/>
    <property type="match status" value="1"/>
</dbReference>
<keyword evidence="11" id="KW-1185">Reference proteome</keyword>
<evidence type="ECO:0000259" key="9">
    <source>
        <dbReference type="Pfam" id="PF06750"/>
    </source>
</evidence>
<feature type="transmembrane region" description="Helical" evidence="7">
    <location>
        <begin position="151"/>
        <end position="168"/>
    </location>
</feature>
<sequence length="251" mass="27117">MTILIGIYVLILGLVLGSFYNVVALRVPAGESVIHPPSRCPHCGTRLTGTDMVPVFSYLWSRGRCRHCQAPVSVWYPIGEALTGLMFLWMYLEYGFTAQAITGMVLVSLSVIITVADIYYMKIPNRVLLFFLPVLLVLVLLFPVTSLWSHLAGGIGAGVILLIAAIASKGGMGMGDIKLFALYGWVLGFPNMLMALFIACLLGLVTGLILRCTGRSGKKQPIPFGPFLAVGTLIAYVYGPVIISGYLSLIV</sequence>
<dbReference type="PANTHER" id="PTHR30487">
    <property type="entry name" value="TYPE 4 PREPILIN-LIKE PROTEINS LEADER PEPTIDE-PROCESSING ENZYME"/>
    <property type="match status" value="1"/>
</dbReference>
<feature type="domain" description="Prepilin peptidase A24 N-terminal" evidence="9">
    <location>
        <begin position="11"/>
        <end position="93"/>
    </location>
</feature>
<dbReference type="GO" id="GO:0004190">
    <property type="term" value="F:aspartic-type endopeptidase activity"/>
    <property type="evidence" value="ECO:0007669"/>
    <property type="project" value="InterPro"/>
</dbReference>
<organism evidence="10 11">
    <name type="scientific">Paenibacillus bovis</name>
    <dbReference type="NCBI Taxonomy" id="1616788"/>
    <lineage>
        <taxon>Bacteria</taxon>
        <taxon>Bacillati</taxon>
        <taxon>Bacillota</taxon>
        <taxon>Bacilli</taxon>
        <taxon>Bacillales</taxon>
        <taxon>Paenibacillaceae</taxon>
        <taxon>Paenibacillus</taxon>
    </lineage>
</organism>